<reference evidence="4 5" key="1">
    <citation type="submission" date="2016-07" db="EMBL/GenBank/DDBJ databases">
        <title>Pervasive Adenine N6-methylation of Active Genes in Fungi.</title>
        <authorList>
            <consortium name="DOE Joint Genome Institute"/>
            <person name="Mondo S.J."/>
            <person name="Dannebaum R.O."/>
            <person name="Kuo R.C."/>
            <person name="Labutti K."/>
            <person name="Haridas S."/>
            <person name="Kuo A."/>
            <person name="Salamov A."/>
            <person name="Ahrendt S.R."/>
            <person name="Lipzen A."/>
            <person name="Sullivan W."/>
            <person name="Andreopoulos W.B."/>
            <person name="Clum A."/>
            <person name="Lindquist E."/>
            <person name="Daum C."/>
            <person name="Ramamoorthy G.K."/>
            <person name="Gryganskyi A."/>
            <person name="Culley D."/>
            <person name="Magnuson J.K."/>
            <person name="James T.Y."/>
            <person name="O'Malley M.A."/>
            <person name="Stajich J.E."/>
            <person name="Spatafora J.W."/>
            <person name="Visel A."/>
            <person name="Grigoriev I.V."/>
        </authorList>
    </citation>
    <scope>NUCLEOTIDE SEQUENCE [LARGE SCALE GENOMIC DNA]</scope>
    <source>
        <strain evidence="4 5">JEL800</strain>
    </source>
</reference>
<dbReference type="EMBL" id="MCGO01000023">
    <property type="protein sequence ID" value="ORY43990.1"/>
    <property type="molecule type" value="Genomic_DNA"/>
</dbReference>
<dbReference type="STRING" id="329046.A0A1Y2CAD8"/>
<dbReference type="PANTHER" id="PTHR46493">
    <property type="entry name" value="PEPTIDYL-PROLYL CIS-TRANS ISOMERASE FKBP3"/>
    <property type="match status" value="1"/>
</dbReference>
<evidence type="ECO:0000259" key="3">
    <source>
        <dbReference type="PROSITE" id="PS50059"/>
    </source>
</evidence>
<proteinExistence type="predicted"/>
<accession>A0A1Y2CAD8</accession>
<dbReference type="AlphaFoldDB" id="A0A1Y2CAD8"/>
<keyword evidence="2" id="KW-0413">Isomerase</keyword>
<evidence type="ECO:0000313" key="5">
    <source>
        <dbReference type="Proteomes" id="UP000193642"/>
    </source>
</evidence>
<sequence length="235" mass="25745">MAPEAVVTEQPWTEADLKDEKVSKKELVDYILANANFDFIVAKKFTAKPALLVKNTKRNDLVQIYKDLFASSSFRSESDPSLEEALAKLALEKQAAKKETSGTAKAAESTHVAPVKKEKVVAPPKYTKVITSKGDSMNFPVNGDSVSVFYTGKYNGVVFDTNQVAKKPVALKVQVGRNTVCRGWDEALLTMSKNEKATITIESEWAFGRKESQSSSKIPPGANVVYELHLAGIND</sequence>
<dbReference type="Gene3D" id="1.10.720.80">
    <property type="match status" value="1"/>
</dbReference>
<dbReference type="OrthoDB" id="1902587at2759"/>
<dbReference type="SUPFAM" id="SSF54534">
    <property type="entry name" value="FKBP-like"/>
    <property type="match status" value="1"/>
</dbReference>
<comment type="caution">
    <text evidence="4">The sequence shown here is derived from an EMBL/GenBank/DDBJ whole genome shotgun (WGS) entry which is preliminary data.</text>
</comment>
<name>A0A1Y2CAD8_9FUNG</name>
<dbReference type="PANTHER" id="PTHR46493:SF1">
    <property type="entry name" value="PEPTIDYL-PROLYL CIS-TRANS ISOMERASE FKBP3"/>
    <property type="match status" value="1"/>
</dbReference>
<dbReference type="Pfam" id="PF00254">
    <property type="entry name" value="FKBP_C"/>
    <property type="match status" value="1"/>
</dbReference>
<comment type="catalytic activity">
    <reaction evidence="2">
        <text>[protein]-peptidylproline (omega=180) = [protein]-peptidylproline (omega=0)</text>
        <dbReference type="Rhea" id="RHEA:16237"/>
        <dbReference type="Rhea" id="RHEA-COMP:10747"/>
        <dbReference type="Rhea" id="RHEA-COMP:10748"/>
        <dbReference type="ChEBI" id="CHEBI:83833"/>
        <dbReference type="ChEBI" id="CHEBI:83834"/>
        <dbReference type="EC" id="5.2.1.8"/>
    </reaction>
</comment>
<evidence type="ECO:0000256" key="1">
    <source>
        <dbReference type="ARBA" id="ARBA00022553"/>
    </source>
</evidence>
<evidence type="ECO:0000256" key="2">
    <source>
        <dbReference type="PROSITE-ProRule" id="PRU00277"/>
    </source>
</evidence>
<gene>
    <name evidence="4" type="ORF">BCR33DRAFT_232662</name>
</gene>
<dbReference type="Pfam" id="PF18410">
    <property type="entry name" value="BTHB"/>
    <property type="match status" value="1"/>
</dbReference>
<dbReference type="Gene3D" id="3.10.50.40">
    <property type="match status" value="1"/>
</dbReference>
<keyword evidence="1" id="KW-0597">Phosphoprotein</keyword>
<dbReference type="PROSITE" id="PS50059">
    <property type="entry name" value="FKBP_PPIASE"/>
    <property type="match status" value="1"/>
</dbReference>
<keyword evidence="2" id="KW-0697">Rotamase</keyword>
<feature type="domain" description="PPIase FKBP-type" evidence="3">
    <location>
        <begin position="143"/>
        <end position="234"/>
    </location>
</feature>
<keyword evidence="5" id="KW-1185">Reference proteome</keyword>
<protein>
    <recommendedName>
        <fullName evidence="2">peptidylprolyl isomerase</fullName>
        <ecNumber evidence="2">5.2.1.8</ecNumber>
    </recommendedName>
</protein>
<dbReference type="InterPro" id="IPR001179">
    <property type="entry name" value="PPIase_FKBP_dom"/>
</dbReference>
<dbReference type="Proteomes" id="UP000193642">
    <property type="component" value="Unassembled WGS sequence"/>
</dbReference>
<dbReference type="CDD" id="cd21063">
    <property type="entry name" value="BTHB_FKBP25"/>
    <property type="match status" value="1"/>
</dbReference>
<dbReference type="InterPro" id="IPR043368">
    <property type="entry name" value="FKBP3"/>
</dbReference>
<dbReference type="InterPro" id="IPR046357">
    <property type="entry name" value="PPIase_dom_sf"/>
</dbReference>
<dbReference type="EC" id="5.2.1.8" evidence="2"/>
<dbReference type="GO" id="GO:0003755">
    <property type="term" value="F:peptidyl-prolyl cis-trans isomerase activity"/>
    <property type="evidence" value="ECO:0007669"/>
    <property type="project" value="UniProtKB-KW"/>
</dbReference>
<dbReference type="InterPro" id="IPR041200">
    <property type="entry name" value="FKBP3_BTHB"/>
</dbReference>
<evidence type="ECO:0000313" key="4">
    <source>
        <dbReference type="EMBL" id="ORY43990.1"/>
    </source>
</evidence>
<organism evidence="4 5">
    <name type="scientific">Rhizoclosmatium globosum</name>
    <dbReference type="NCBI Taxonomy" id="329046"/>
    <lineage>
        <taxon>Eukaryota</taxon>
        <taxon>Fungi</taxon>
        <taxon>Fungi incertae sedis</taxon>
        <taxon>Chytridiomycota</taxon>
        <taxon>Chytridiomycota incertae sedis</taxon>
        <taxon>Chytridiomycetes</taxon>
        <taxon>Chytridiales</taxon>
        <taxon>Chytriomycetaceae</taxon>
        <taxon>Rhizoclosmatium</taxon>
    </lineage>
</organism>